<gene>
    <name evidence="1" type="ORF">AV654_28565</name>
    <name evidence="2" type="ORF">C8Z91_17360</name>
</gene>
<name>A0A163VHP6_9BACL</name>
<dbReference type="AlphaFoldDB" id="A0A163VHP6"/>
<dbReference type="EMBL" id="LQRA01000075">
    <property type="protein sequence ID" value="KZE74900.1"/>
    <property type="molecule type" value="Genomic_DNA"/>
</dbReference>
<reference evidence="2 4" key="3">
    <citation type="submission" date="2018-03" db="EMBL/GenBank/DDBJ databases">
        <title>Genome sequence of Paenibacillus elgii strain AC13 an antimicrobial compound producing bacteria.</title>
        <authorList>
            <person name="Kurokawa A.S."/>
            <person name="Araujo J.F."/>
            <person name="Costa R.A."/>
            <person name="Ortega D.B."/>
            <person name="Pires A.S."/>
            <person name="Pappas G.J.Jr."/>
            <person name="Franco O.L."/>
            <person name="Barreto C."/>
            <person name="Magalhaes B.S."/>
            <person name="Kruger R.H."/>
        </authorList>
    </citation>
    <scope>NUCLEOTIDE SEQUENCE [LARGE SCALE GENOMIC DNA]</scope>
    <source>
        <strain evidence="2 4">AC13</strain>
    </source>
</reference>
<organism evidence="1 3">
    <name type="scientific">Paenibacillus elgii</name>
    <dbReference type="NCBI Taxonomy" id="189691"/>
    <lineage>
        <taxon>Bacteria</taxon>
        <taxon>Bacillati</taxon>
        <taxon>Bacillota</taxon>
        <taxon>Bacilli</taxon>
        <taxon>Bacillales</taxon>
        <taxon>Paenibacillaceae</taxon>
        <taxon>Paenibacillus</taxon>
    </lineage>
</organism>
<sequence length="280" mass="31546">MNSARKIDVEHYKFPAGRYPCLFVHGKGHTATKDSAYSFFWDIEEHVKIFRHDEYKNHDLYLVSYDTDLTGTDEKIIKAAFELFIKIGALGDPEPLILAVFWRELERRAEVTGKFLVPFLKTLSSFYKSIEEMNGIGPFAITHSLGCYTFATAAQELLKESNENRCFAAWLCMAAAVPSNGFTNTGAFRLAPLIAGTPDGPIMGTSVWYSRTDLVLNIAYTLATGHLAMGVTGPLISRQEVYPEDVTSITKEDHHIAYFKKLSKKLQEDVFKIENLLIRS</sequence>
<dbReference type="RefSeq" id="WP_063185390.1">
    <property type="nucleotide sequence ID" value="NZ_CP121215.1"/>
</dbReference>
<comment type="caution">
    <text evidence="1">The sequence shown here is derived from an EMBL/GenBank/DDBJ whole genome shotgun (WGS) entry which is preliminary data.</text>
</comment>
<dbReference type="Proteomes" id="UP000076563">
    <property type="component" value="Unassembled WGS sequence"/>
</dbReference>
<evidence type="ECO:0000313" key="4">
    <source>
        <dbReference type="Proteomes" id="UP000244184"/>
    </source>
</evidence>
<evidence type="ECO:0008006" key="5">
    <source>
        <dbReference type="Google" id="ProtNLM"/>
    </source>
</evidence>
<protein>
    <recommendedName>
        <fullName evidence="5">Alpha/beta hydrolase</fullName>
    </recommendedName>
</protein>
<reference evidence="3" key="1">
    <citation type="submission" date="2016-01" db="EMBL/GenBank/DDBJ databases">
        <title>Draft genome of Chromobacterium sp. F49.</title>
        <authorList>
            <person name="Hong K.W."/>
        </authorList>
    </citation>
    <scope>NUCLEOTIDE SEQUENCE [LARGE SCALE GENOMIC DNA]</scope>
    <source>
        <strain evidence="3">M63</strain>
    </source>
</reference>
<dbReference type="EMBL" id="PYHP01000043">
    <property type="protein sequence ID" value="PUA38156.1"/>
    <property type="molecule type" value="Genomic_DNA"/>
</dbReference>
<evidence type="ECO:0000313" key="2">
    <source>
        <dbReference type="EMBL" id="PUA38156.1"/>
    </source>
</evidence>
<proteinExistence type="predicted"/>
<keyword evidence="3" id="KW-1185">Reference proteome</keyword>
<dbReference type="OrthoDB" id="2591388at2"/>
<reference evidence="1" key="2">
    <citation type="submission" date="2016-01" db="EMBL/GenBank/DDBJ databases">
        <authorList>
            <person name="McClelland M."/>
            <person name="Jain A."/>
            <person name="Saraogi P."/>
            <person name="Mendelson R."/>
            <person name="Westerman R."/>
            <person name="SanMiguel P."/>
            <person name="Csonka L."/>
        </authorList>
    </citation>
    <scope>NUCLEOTIDE SEQUENCE</scope>
    <source>
        <strain evidence="1">M63</strain>
    </source>
</reference>
<evidence type="ECO:0000313" key="1">
    <source>
        <dbReference type="EMBL" id="KZE74900.1"/>
    </source>
</evidence>
<dbReference type="Proteomes" id="UP000244184">
    <property type="component" value="Unassembled WGS sequence"/>
</dbReference>
<evidence type="ECO:0000313" key="3">
    <source>
        <dbReference type="Proteomes" id="UP000076563"/>
    </source>
</evidence>
<accession>A0A163VHP6</accession>